<feature type="domain" description="Cupin type-1" evidence="1">
    <location>
        <begin position="72"/>
        <end position="112"/>
    </location>
</feature>
<evidence type="ECO:0000313" key="2">
    <source>
        <dbReference type="EMBL" id="GMG30247.1"/>
    </source>
</evidence>
<gene>
    <name evidence="2" type="ORF">Aory04_000635000</name>
</gene>
<evidence type="ECO:0000259" key="1">
    <source>
        <dbReference type="Pfam" id="PF00190"/>
    </source>
</evidence>
<proteinExistence type="predicted"/>
<dbReference type="Proteomes" id="UP001165205">
    <property type="component" value="Unassembled WGS sequence"/>
</dbReference>
<dbReference type="AlphaFoldDB" id="A0AAN4YJ46"/>
<dbReference type="EMBL" id="BSYA01000068">
    <property type="protein sequence ID" value="GMG30247.1"/>
    <property type="molecule type" value="Genomic_DNA"/>
</dbReference>
<reference evidence="2" key="1">
    <citation type="submission" date="2023-04" db="EMBL/GenBank/DDBJ databases">
        <title>Aspergillus oryzae NBRC 4228.</title>
        <authorList>
            <person name="Ichikawa N."/>
            <person name="Sato H."/>
            <person name="Tonouchi N."/>
        </authorList>
    </citation>
    <scope>NUCLEOTIDE SEQUENCE</scope>
    <source>
        <strain evidence="2">NBRC 4228</strain>
    </source>
</reference>
<comment type="caution">
    <text evidence="2">The sequence shown here is derived from an EMBL/GenBank/DDBJ whole genome shotgun (WGS) entry which is preliminary data.</text>
</comment>
<dbReference type="SUPFAM" id="SSF51182">
    <property type="entry name" value="RmlC-like cupins"/>
    <property type="match status" value="1"/>
</dbReference>
<dbReference type="InterPro" id="IPR006045">
    <property type="entry name" value="Cupin_1"/>
</dbReference>
<evidence type="ECO:0000313" key="3">
    <source>
        <dbReference type="Proteomes" id="UP001165205"/>
    </source>
</evidence>
<organism evidence="2 3">
    <name type="scientific">Aspergillus oryzae</name>
    <name type="common">Yellow koji mold</name>
    <dbReference type="NCBI Taxonomy" id="5062"/>
    <lineage>
        <taxon>Eukaryota</taxon>
        <taxon>Fungi</taxon>
        <taxon>Dikarya</taxon>
        <taxon>Ascomycota</taxon>
        <taxon>Pezizomycotina</taxon>
        <taxon>Eurotiomycetes</taxon>
        <taxon>Eurotiomycetidae</taxon>
        <taxon>Eurotiales</taxon>
        <taxon>Aspergillaceae</taxon>
        <taxon>Aspergillus</taxon>
        <taxon>Aspergillus subgen. Circumdati</taxon>
    </lineage>
</organism>
<dbReference type="InterPro" id="IPR011051">
    <property type="entry name" value="RmlC_Cupin_sf"/>
</dbReference>
<accession>A0AAN4YJ46</accession>
<name>A0AAN4YJ46_ASPOZ</name>
<dbReference type="InterPro" id="IPR014710">
    <property type="entry name" value="RmlC-like_jellyroll"/>
</dbReference>
<protein>
    <submittedName>
        <fullName evidence="2">Unnamed protein product</fullName>
    </submittedName>
</protein>
<dbReference type="Pfam" id="PF00190">
    <property type="entry name" value="Cupin_1"/>
    <property type="match status" value="1"/>
</dbReference>
<sequence length="118" mass="13165">MVDDWITHTPRDILAKNFGVDASVFDKVPEKFPYILNGTVSDEANNTPQGTLTGNSSYVYHTYKHPSEPVPGSGGTFRKIDSKNFPVSQTIAAALVELEPKGLRELHWHPNVSWSSFY</sequence>
<dbReference type="Gene3D" id="2.60.120.10">
    <property type="entry name" value="Jelly Rolls"/>
    <property type="match status" value="2"/>
</dbReference>